<dbReference type="InterPro" id="IPR024344">
    <property type="entry name" value="MDMPI_metal-binding"/>
</dbReference>
<evidence type="ECO:0000313" key="3">
    <source>
        <dbReference type="Proteomes" id="UP000589036"/>
    </source>
</evidence>
<protein>
    <submittedName>
        <fullName evidence="2">Uncharacterized protein (TIGR03083 family)</fullName>
    </submittedName>
</protein>
<dbReference type="GO" id="GO:0046872">
    <property type="term" value="F:metal ion binding"/>
    <property type="evidence" value="ECO:0007669"/>
    <property type="project" value="InterPro"/>
</dbReference>
<keyword evidence="3" id="KW-1185">Reference proteome</keyword>
<name>A0A852TZI0_9ACTN</name>
<sequence>MSDSALGPAIDARPLFTREQERLLALLDGLSAEQWRAPTACAGWSVRDLAPHILGDHLGRLSGGRDGHARSAPREGEAFNAFIHRVNDEWVPAAARISPRLLVEMLTDAAARIAAYWESVDLHATGLPVSWAGPEAAPMWLDCARDYTEYWVHQQQIREAVGAPRLDEPRFRAPVVDAFMRALPHALRDVRPPEGTRVRYAVTGDSGGAWTATRSAGRWALERGDGGGQEPDAALTTDADTFWRLCTRDTVPEEARPLVVREGDEALTEAAARMVSIIV</sequence>
<gene>
    <name evidence="2" type="ORF">HDA32_004519</name>
</gene>
<dbReference type="Gene3D" id="1.20.120.450">
    <property type="entry name" value="dinb family like domain"/>
    <property type="match status" value="1"/>
</dbReference>
<dbReference type="EMBL" id="JACCCC010000001">
    <property type="protein sequence ID" value="NYE49399.1"/>
    <property type="molecule type" value="Genomic_DNA"/>
</dbReference>
<reference evidence="2 3" key="1">
    <citation type="submission" date="2020-07" db="EMBL/GenBank/DDBJ databases">
        <title>Sequencing the genomes of 1000 actinobacteria strains.</title>
        <authorList>
            <person name="Klenk H.-P."/>
        </authorList>
    </citation>
    <scope>NUCLEOTIDE SEQUENCE [LARGE SCALE GENOMIC DNA]</scope>
    <source>
        <strain evidence="2 3">CXB654</strain>
    </source>
</reference>
<proteinExistence type="predicted"/>
<dbReference type="NCBIfam" id="TIGR03083">
    <property type="entry name" value="maleylpyruvate isomerase family mycothiol-dependent enzyme"/>
    <property type="match status" value="1"/>
</dbReference>
<dbReference type="InterPro" id="IPR017517">
    <property type="entry name" value="Maleyloyr_isom"/>
</dbReference>
<organism evidence="2 3">
    <name type="scientific">Spinactinospora alkalitolerans</name>
    <dbReference type="NCBI Taxonomy" id="687207"/>
    <lineage>
        <taxon>Bacteria</taxon>
        <taxon>Bacillati</taxon>
        <taxon>Actinomycetota</taxon>
        <taxon>Actinomycetes</taxon>
        <taxon>Streptosporangiales</taxon>
        <taxon>Nocardiopsidaceae</taxon>
        <taxon>Spinactinospora</taxon>
    </lineage>
</organism>
<feature type="domain" description="Mycothiol-dependent maleylpyruvate isomerase metal-binding" evidence="1">
    <location>
        <begin position="17"/>
        <end position="157"/>
    </location>
</feature>
<accession>A0A852TZI0</accession>
<comment type="caution">
    <text evidence="2">The sequence shown here is derived from an EMBL/GenBank/DDBJ whole genome shotgun (WGS) entry which is preliminary data.</text>
</comment>
<dbReference type="SUPFAM" id="SSF109854">
    <property type="entry name" value="DinB/YfiT-like putative metalloenzymes"/>
    <property type="match status" value="1"/>
</dbReference>
<dbReference type="InterPro" id="IPR034660">
    <property type="entry name" value="DinB/YfiT-like"/>
</dbReference>
<evidence type="ECO:0000313" key="2">
    <source>
        <dbReference type="EMBL" id="NYE49399.1"/>
    </source>
</evidence>
<dbReference type="RefSeq" id="WP_179645068.1">
    <property type="nucleotide sequence ID" value="NZ_BAAAYY010000029.1"/>
</dbReference>
<evidence type="ECO:0000259" key="1">
    <source>
        <dbReference type="Pfam" id="PF11716"/>
    </source>
</evidence>
<dbReference type="Proteomes" id="UP000589036">
    <property type="component" value="Unassembled WGS sequence"/>
</dbReference>
<dbReference type="AlphaFoldDB" id="A0A852TZI0"/>
<dbReference type="Pfam" id="PF11716">
    <property type="entry name" value="MDMPI_N"/>
    <property type="match status" value="1"/>
</dbReference>